<feature type="transmembrane region" description="Helical" evidence="1">
    <location>
        <begin position="71"/>
        <end position="88"/>
    </location>
</feature>
<protein>
    <submittedName>
        <fullName evidence="3">Uncharacterized protein</fullName>
    </submittedName>
</protein>
<sequence length="104" mass="10985">MTKPLIHIAVISAASTTLWTGASHAVSFDVPAQPLGDVAEGAIAAAAFFLGNFSVIAVLIVIALSLRYWIWALYTLLVPLGLIYIALFEQNISGIVWSGIDVSA</sequence>
<proteinExistence type="predicted"/>
<organism evidence="3">
    <name type="scientific">Gymnodinialimonas phycosphaerae</name>
    <dbReference type="NCBI Taxonomy" id="2841589"/>
    <lineage>
        <taxon>Bacteria</taxon>
        <taxon>Pseudomonadati</taxon>
        <taxon>Pseudomonadota</taxon>
        <taxon>Alphaproteobacteria</taxon>
        <taxon>Rhodobacterales</taxon>
        <taxon>Paracoccaceae</taxon>
        <taxon>Gymnodinialimonas</taxon>
    </lineage>
</organism>
<accession>A0A975TSY3</accession>
<dbReference type="Proteomes" id="UP000693972">
    <property type="component" value="Unassembled WGS sequence"/>
</dbReference>
<feature type="transmembrane region" description="Helical" evidence="1">
    <location>
        <begin position="43"/>
        <end position="64"/>
    </location>
</feature>
<keyword evidence="4" id="KW-1185">Reference proteome</keyword>
<keyword evidence="1" id="KW-0472">Membrane</keyword>
<evidence type="ECO:0000313" key="2">
    <source>
        <dbReference type="EMBL" id="MBY4894025.1"/>
    </source>
</evidence>
<gene>
    <name evidence="2" type="ORF">KUL25_14800</name>
    <name evidence="3" type="ORF">KUL25_14805</name>
</gene>
<dbReference type="EMBL" id="JAIMBW010000001">
    <property type="protein sequence ID" value="MBY4894025.1"/>
    <property type="molecule type" value="Genomic_DNA"/>
</dbReference>
<evidence type="ECO:0000256" key="1">
    <source>
        <dbReference type="SAM" id="Phobius"/>
    </source>
</evidence>
<evidence type="ECO:0000313" key="3">
    <source>
        <dbReference type="EMBL" id="QXL86711.1"/>
    </source>
</evidence>
<dbReference type="AlphaFoldDB" id="A0A975TSY3"/>
<keyword evidence="1" id="KW-0812">Transmembrane</keyword>
<dbReference type="EMBL" id="CP078073">
    <property type="protein sequence ID" value="QXL86711.1"/>
    <property type="molecule type" value="Genomic_DNA"/>
</dbReference>
<evidence type="ECO:0000313" key="4">
    <source>
        <dbReference type="Proteomes" id="UP000693972"/>
    </source>
</evidence>
<dbReference type="RefSeq" id="WP_257893649.1">
    <property type="nucleotide sequence ID" value="NZ_JAIMBW010000001.1"/>
</dbReference>
<keyword evidence="1" id="KW-1133">Transmembrane helix</keyword>
<reference evidence="3 4" key="1">
    <citation type="submission" date="2021-07" db="EMBL/GenBank/DDBJ databases">
        <title>Karlodiniumbacter phycospheric gen. nov., sp. nov., a phycosphere bacterium isolated from karlodinium veneficum.</title>
        <authorList>
            <person name="Peng Y."/>
            <person name="Jiang L."/>
            <person name="Lee J."/>
        </authorList>
    </citation>
    <scope>NUCLEOTIDE SEQUENCE</scope>
    <source>
        <strain evidence="3 4">N5</strain>
    </source>
</reference>
<name>A0A975TSY3_9RHOB</name>